<keyword evidence="1" id="KW-0547">Nucleotide-binding</keyword>
<dbReference type="SUPFAM" id="SSF52540">
    <property type="entry name" value="P-loop containing nucleoside triphosphate hydrolases"/>
    <property type="match status" value="1"/>
</dbReference>
<dbReference type="InterPro" id="IPR027417">
    <property type="entry name" value="P-loop_NTPase"/>
</dbReference>
<protein>
    <submittedName>
        <fullName evidence="4">Lipoprotein-releasing system ATP-binding protein LolD</fullName>
    </submittedName>
</protein>
<dbReference type="InterPro" id="IPR003593">
    <property type="entry name" value="AAA+_ATPase"/>
</dbReference>
<dbReference type="Gene3D" id="3.40.50.300">
    <property type="entry name" value="P-loop containing nucleotide triphosphate hydrolases"/>
    <property type="match status" value="1"/>
</dbReference>
<dbReference type="GO" id="GO:0005524">
    <property type="term" value="F:ATP binding"/>
    <property type="evidence" value="ECO:0007669"/>
    <property type="project" value="UniProtKB-KW"/>
</dbReference>
<dbReference type="InterPro" id="IPR017871">
    <property type="entry name" value="ABC_transporter-like_CS"/>
</dbReference>
<dbReference type="Proteomes" id="UP001162030">
    <property type="component" value="Chromosome"/>
</dbReference>
<keyword evidence="4" id="KW-0449">Lipoprotein</keyword>
<dbReference type="Pfam" id="PF00005">
    <property type="entry name" value="ABC_tran"/>
    <property type="match status" value="1"/>
</dbReference>
<dbReference type="RefSeq" id="WP_026610504.1">
    <property type="nucleotide sequence ID" value="NZ_OX458333.1"/>
</dbReference>
<evidence type="ECO:0000313" key="5">
    <source>
        <dbReference type="Proteomes" id="UP001162030"/>
    </source>
</evidence>
<organism evidence="4 5">
    <name type="scientific">Methylocaldum szegediense</name>
    <dbReference type="NCBI Taxonomy" id="73780"/>
    <lineage>
        <taxon>Bacteria</taxon>
        <taxon>Pseudomonadati</taxon>
        <taxon>Pseudomonadota</taxon>
        <taxon>Gammaproteobacteria</taxon>
        <taxon>Methylococcales</taxon>
        <taxon>Methylococcaceae</taxon>
        <taxon>Methylocaldum</taxon>
    </lineage>
</organism>
<dbReference type="PANTHER" id="PTHR24220">
    <property type="entry name" value="IMPORT ATP-BINDING PROTEIN"/>
    <property type="match status" value="1"/>
</dbReference>
<dbReference type="InterPro" id="IPR015854">
    <property type="entry name" value="ABC_transpr_LolD-like"/>
</dbReference>
<dbReference type="PROSITE" id="PS00211">
    <property type="entry name" value="ABC_TRANSPORTER_1"/>
    <property type="match status" value="1"/>
</dbReference>
<dbReference type="PROSITE" id="PS50893">
    <property type="entry name" value="ABC_TRANSPORTER_2"/>
    <property type="match status" value="1"/>
</dbReference>
<keyword evidence="2 4" id="KW-0067">ATP-binding</keyword>
<accession>A0ABM9HWL4</accession>
<evidence type="ECO:0000259" key="3">
    <source>
        <dbReference type="PROSITE" id="PS50893"/>
    </source>
</evidence>
<proteinExistence type="predicted"/>
<keyword evidence="5" id="KW-1185">Reference proteome</keyword>
<dbReference type="PANTHER" id="PTHR24220:SF659">
    <property type="entry name" value="TRANSPORTER, PUTATIVE-RELATED"/>
    <property type="match status" value="1"/>
</dbReference>
<name>A0ABM9HWL4_9GAMM</name>
<gene>
    <name evidence="4" type="primary">lolD</name>
    <name evidence="4" type="ORF">MSZNOR_0361</name>
</gene>
<dbReference type="InterPro" id="IPR003439">
    <property type="entry name" value="ABC_transporter-like_ATP-bd"/>
</dbReference>
<evidence type="ECO:0000256" key="2">
    <source>
        <dbReference type="ARBA" id="ARBA00022840"/>
    </source>
</evidence>
<evidence type="ECO:0000313" key="4">
    <source>
        <dbReference type="EMBL" id="CAI8735354.1"/>
    </source>
</evidence>
<dbReference type="EMBL" id="OX458333">
    <property type="protein sequence ID" value="CAI8735354.1"/>
    <property type="molecule type" value="Genomic_DNA"/>
</dbReference>
<reference evidence="4 5" key="1">
    <citation type="submission" date="2023-03" db="EMBL/GenBank/DDBJ databases">
        <authorList>
            <person name="Pearce D."/>
        </authorList>
    </citation>
    <scope>NUCLEOTIDE SEQUENCE [LARGE SCALE GENOMIC DNA]</scope>
    <source>
        <strain evidence="4">Msz</strain>
    </source>
</reference>
<dbReference type="SMART" id="SM00382">
    <property type="entry name" value="AAA"/>
    <property type="match status" value="1"/>
</dbReference>
<sequence>MIEIEDLEFCYPGAEFRLAVPELRIARGERVAIIGASGAGKTTLLKLMAGIAVPQSGCVRVGGVEVQALNDRQRRNFRLSCIGFVFQELELFDYLNVLDNIVHTYRINRALKLDSRVWARAMELAEQAGLTEKLRRMPRELSQGERQRVAVCRALLPEPALILADEATGNLDPANKSRVLDLLFRMAERRGATLAAVTHDHQTLPRFDRVIDLSALHG</sequence>
<evidence type="ECO:0000256" key="1">
    <source>
        <dbReference type="ARBA" id="ARBA00022741"/>
    </source>
</evidence>
<feature type="domain" description="ABC transporter" evidence="3">
    <location>
        <begin position="2"/>
        <end position="216"/>
    </location>
</feature>